<accession>X8IQ82</accession>
<evidence type="ECO:0000313" key="3">
    <source>
        <dbReference type="Proteomes" id="UP000022645"/>
    </source>
</evidence>
<dbReference type="EMBL" id="JALU01000024">
    <property type="protein sequence ID" value="EUC51792.1"/>
    <property type="molecule type" value="Genomic_DNA"/>
</dbReference>
<sequence length="156" mass="17764">MVTLTEIKGKKVKLTGAIIMLILVAVMAYFPMLHKNHMTTDELKESLKETAWERDSGDGEEARLFTPFGDLLIAEKSKDEKLTSKSCWSTYKVIDGNTINVTLMPGDEVIEHSKYKGKHTVKIVDDNTLIFDGKTYHKASYEKWQNLGYDDSAWEN</sequence>
<organism evidence="2 3">
    <name type="scientific">Mogibacterium timidum ATCC 33093</name>
    <dbReference type="NCBI Taxonomy" id="1401079"/>
    <lineage>
        <taxon>Bacteria</taxon>
        <taxon>Bacillati</taxon>
        <taxon>Bacillota</taxon>
        <taxon>Clostridia</taxon>
        <taxon>Peptostreptococcales</taxon>
        <taxon>Anaerovoracaceae</taxon>
        <taxon>Mogibacterium</taxon>
    </lineage>
</organism>
<dbReference type="AlphaFoldDB" id="X8IQ82"/>
<feature type="transmembrane region" description="Helical" evidence="1">
    <location>
        <begin position="12"/>
        <end position="32"/>
    </location>
</feature>
<keyword evidence="1" id="KW-0812">Transmembrane</keyword>
<gene>
    <name evidence="2" type="ORF">HMPREF0581_0648</name>
</gene>
<keyword evidence="1" id="KW-0472">Membrane</keyword>
<keyword evidence="1" id="KW-1133">Transmembrane helix</keyword>
<dbReference type="Proteomes" id="UP000022645">
    <property type="component" value="Unassembled WGS sequence"/>
</dbReference>
<evidence type="ECO:0000313" key="2">
    <source>
        <dbReference type="EMBL" id="EUC51792.1"/>
    </source>
</evidence>
<reference evidence="2 3" key="1">
    <citation type="submission" date="2014-01" db="EMBL/GenBank/DDBJ databases">
        <authorList>
            <person name="Durkin A.S."/>
            <person name="McCorrison J."/>
            <person name="Torralba M."/>
            <person name="Gillis M."/>
            <person name="Haft D.H."/>
            <person name="Methe B."/>
            <person name="Sutton G."/>
            <person name="Nelson K.E."/>
        </authorList>
    </citation>
    <scope>NUCLEOTIDE SEQUENCE [LARGE SCALE GENOMIC DNA]</scope>
    <source>
        <strain evidence="2 3">ATCC 33093</strain>
    </source>
</reference>
<dbReference type="RefSeq" id="WP_036381580.1">
    <property type="nucleotide sequence ID" value="NZ_JALU01000024.1"/>
</dbReference>
<protein>
    <submittedName>
        <fullName evidence="2">Uncharacterized protein</fullName>
    </submittedName>
</protein>
<comment type="caution">
    <text evidence="2">The sequence shown here is derived from an EMBL/GenBank/DDBJ whole genome shotgun (WGS) entry which is preliminary data.</text>
</comment>
<evidence type="ECO:0000256" key="1">
    <source>
        <dbReference type="SAM" id="Phobius"/>
    </source>
</evidence>
<proteinExistence type="predicted"/>
<name>X8IQ82_9FIRM</name>